<evidence type="ECO:0000313" key="2">
    <source>
        <dbReference type="Proteomes" id="UP000228934"/>
    </source>
</evidence>
<dbReference type="OrthoDB" id="10027956at2759"/>
<reference evidence="2" key="1">
    <citation type="journal article" date="2017" name="Nat. Commun.">
        <title>The North American bullfrog draft genome provides insight into hormonal regulation of long noncoding RNA.</title>
        <authorList>
            <person name="Hammond S.A."/>
            <person name="Warren R.L."/>
            <person name="Vandervalk B.P."/>
            <person name="Kucuk E."/>
            <person name="Khan H."/>
            <person name="Gibb E.A."/>
            <person name="Pandoh P."/>
            <person name="Kirk H."/>
            <person name="Zhao Y."/>
            <person name="Jones M."/>
            <person name="Mungall A.J."/>
            <person name="Coope R."/>
            <person name="Pleasance S."/>
            <person name="Moore R.A."/>
            <person name="Holt R.A."/>
            <person name="Round J.M."/>
            <person name="Ohora S."/>
            <person name="Walle B.V."/>
            <person name="Veldhoen N."/>
            <person name="Helbing C.C."/>
            <person name="Birol I."/>
        </authorList>
    </citation>
    <scope>NUCLEOTIDE SEQUENCE [LARGE SCALE GENOMIC DNA]</scope>
</reference>
<dbReference type="EMBL" id="KV923792">
    <property type="protein sequence ID" value="PIO41189.1"/>
    <property type="molecule type" value="Genomic_DNA"/>
</dbReference>
<organism evidence="1 2">
    <name type="scientific">Aquarana catesbeiana</name>
    <name type="common">American bullfrog</name>
    <name type="synonym">Rana catesbeiana</name>
    <dbReference type="NCBI Taxonomy" id="8400"/>
    <lineage>
        <taxon>Eukaryota</taxon>
        <taxon>Metazoa</taxon>
        <taxon>Chordata</taxon>
        <taxon>Craniata</taxon>
        <taxon>Vertebrata</taxon>
        <taxon>Euteleostomi</taxon>
        <taxon>Amphibia</taxon>
        <taxon>Batrachia</taxon>
        <taxon>Anura</taxon>
        <taxon>Neobatrachia</taxon>
        <taxon>Ranoidea</taxon>
        <taxon>Ranidae</taxon>
        <taxon>Aquarana</taxon>
    </lineage>
</organism>
<evidence type="ECO:0000313" key="1">
    <source>
        <dbReference type="EMBL" id="PIO41189.1"/>
    </source>
</evidence>
<keyword evidence="2" id="KW-1185">Reference proteome</keyword>
<proteinExistence type="predicted"/>
<feature type="non-terminal residue" evidence="1">
    <location>
        <position position="1"/>
    </location>
</feature>
<protein>
    <submittedName>
        <fullName evidence="1">Uncharacterized protein</fullName>
    </submittedName>
</protein>
<name>A0A2G9SLV5_AQUCT</name>
<dbReference type="Proteomes" id="UP000228934">
    <property type="component" value="Unassembled WGS sequence"/>
</dbReference>
<gene>
    <name evidence="1" type="ORF">AB205_0196860</name>
</gene>
<dbReference type="AlphaFoldDB" id="A0A2G9SLV5"/>
<accession>A0A2G9SLV5</accession>
<sequence length="74" mass="8342">LYNIFFPLSLTQGFTLQSEYQNLINPTSTAAQAVTQAMEYVRSGCRNPPGQAIEWNNDYCSSGNMQRDKALYLT</sequence>